<dbReference type="AlphaFoldDB" id="A0A0G8AX78"/>
<name>A0A0G8AX78_9SYNE</name>
<reference evidence="1 2" key="2">
    <citation type="submission" date="2015-05" db="EMBL/GenBank/DDBJ databases">
        <title>Lifestyle Evolution in Cyanobacterial Symbionts of Sponges.</title>
        <authorList>
            <person name="Burgsdorf I."/>
            <person name="Slaby B.M."/>
            <person name="Handley K.M."/>
            <person name="Haber M."/>
            <person name="Blom J."/>
            <person name="Marshall C.W."/>
            <person name="Gilbert J.A."/>
            <person name="Hentschel U."/>
            <person name="Steindler L."/>
        </authorList>
    </citation>
    <scope>NUCLEOTIDE SEQUENCE [LARGE SCALE GENOMIC DNA]</scope>
    <source>
        <strain evidence="1">15L</strain>
    </source>
</reference>
<dbReference type="InterPro" id="IPR013403">
    <property type="entry name" value="CRISPR-assoc_prot_Csb1/Cas7u"/>
</dbReference>
<dbReference type="Proteomes" id="UP000035037">
    <property type="component" value="Unassembled WGS sequence"/>
</dbReference>
<evidence type="ECO:0000313" key="1">
    <source>
        <dbReference type="EMBL" id="KKZ13756.1"/>
    </source>
</evidence>
<protein>
    <recommendedName>
        <fullName evidence="3">Type I-U CRISPR-associated protein Cas7</fullName>
    </recommendedName>
</protein>
<accession>A0A0G8AX78</accession>
<dbReference type="PATRIC" id="fig|1608419.3.peg.2147"/>
<sequence>MTIEFSALKDAVSKDAAFRRIRTLQPVGAQGDKIFPPTYPGERNNDLPRHVFERRRIDGKAVWCVLVDSVQSQANRMEEALLAATEAGSVQIPYVTVDFSAAGLEPLERITSLDAPHRVYDAILRDSLLDDTPFMQSGEGKRLASAKPADATALLEISPTALVFGAWHSQGRGGGLGAKFPRTLVSEIMAIGTPVEKLPVNQQTGEIARTSGRRTGSRIDPLGASKAVKIYQSAENETDWTPWEDKAAKKSGRPVLFKRKSNKNIGKPATINHGNIPPTVLPLGVTCDHAEHRATITLAGIRRLRFGGGKRDAAGRTLIASLGLLAMAEQDAHGYALRSRCDLVCEGTASLELVRWDGQTAMVGVDLDLARQLYRQAYQEAEDAGFKFRSLTLQPQDKLVEIIRQSRELALRGKGEEEDDND</sequence>
<comment type="caution">
    <text evidence="1">The sequence shown here is derived from an EMBL/GenBank/DDBJ whole genome shotgun (WGS) entry which is preliminary data.</text>
</comment>
<dbReference type="Pfam" id="PF09617">
    <property type="entry name" value="Cas_GSU0053"/>
    <property type="match status" value="1"/>
</dbReference>
<organism evidence="1 2">
    <name type="scientific">Candidatus Synechococcus spongiarum 15L</name>
    <dbReference type="NCBI Taxonomy" id="1608419"/>
    <lineage>
        <taxon>Bacteria</taxon>
        <taxon>Bacillati</taxon>
        <taxon>Cyanobacteriota</taxon>
        <taxon>Cyanophyceae</taxon>
        <taxon>Synechococcales</taxon>
        <taxon>Synechococcaceae</taxon>
        <taxon>Synechococcus</taxon>
    </lineage>
</organism>
<dbReference type="EMBL" id="JYFQ01000070">
    <property type="protein sequence ID" value="KKZ13756.1"/>
    <property type="molecule type" value="Genomic_DNA"/>
</dbReference>
<evidence type="ECO:0000313" key="2">
    <source>
        <dbReference type="Proteomes" id="UP000035037"/>
    </source>
</evidence>
<proteinExistence type="predicted"/>
<evidence type="ECO:0008006" key="3">
    <source>
        <dbReference type="Google" id="ProtNLM"/>
    </source>
</evidence>
<dbReference type="NCBIfam" id="TIGR02570">
    <property type="entry name" value="cas7_GSU0053"/>
    <property type="match status" value="1"/>
</dbReference>
<gene>
    <name evidence="1" type="ORF">TQ37_03490</name>
</gene>
<reference evidence="1 2" key="1">
    <citation type="submission" date="2015-02" db="EMBL/GenBank/DDBJ databases">
        <authorList>
            <person name="Slaby B."/>
            <person name="Hentschel U."/>
        </authorList>
    </citation>
    <scope>NUCLEOTIDE SEQUENCE [LARGE SCALE GENOMIC DNA]</scope>
    <source>
        <strain evidence="1">15L</strain>
    </source>
</reference>